<name>A0A139HV26_9PEZI</name>
<reference evidence="6 7" key="1">
    <citation type="submission" date="2015-07" db="EMBL/GenBank/DDBJ databases">
        <title>Comparative genomics of the Sigatoka disease complex on banana suggests a link between parallel evolutionary changes in Pseudocercospora fijiensis and Pseudocercospora eumusae and increased virulence on the banana host.</title>
        <authorList>
            <person name="Chang T.-C."/>
            <person name="Salvucci A."/>
            <person name="Crous P.W."/>
            <person name="Stergiopoulos I."/>
        </authorList>
    </citation>
    <scope>NUCLEOTIDE SEQUENCE [LARGE SCALE GENOMIC DNA]</scope>
    <source>
        <strain evidence="6 7">CBS 114824</strain>
    </source>
</reference>
<keyword evidence="3" id="KW-0862">Zinc</keyword>
<evidence type="ECO:0000256" key="4">
    <source>
        <dbReference type="PROSITE-ProRule" id="PRU00134"/>
    </source>
</evidence>
<gene>
    <name evidence="6" type="ORF">AC578_9166</name>
</gene>
<dbReference type="PROSITE" id="PS50865">
    <property type="entry name" value="ZF_MYND_2"/>
    <property type="match status" value="1"/>
</dbReference>
<evidence type="ECO:0000256" key="3">
    <source>
        <dbReference type="ARBA" id="ARBA00022833"/>
    </source>
</evidence>
<evidence type="ECO:0000256" key="1">
    <source>
        <dbReference type="ARBA" id="ARBA00022723"/>
    </source>
</evidence>
<dbReference type="InterPro" id="IPR002893">
    <property type="entry name" value="Znf_MYND"/>
</dbReference>
<keyword evidence="2 4" id="KW-0863">Zinc-finger</keyword>
<evidence type="ECO:0000259" key="5">
    <source>
        <dbReference type="PROSITE" id="PS50865"/>
    </source>
</evidence>
<dbReference type="AlphaFoldDB" id="A0A139HV26"/>
<evidence type="ECO:0000313" key="7">
    <source>
        <dbReference type="Proteomes" id="UP000070133"/>
    </source>
</evidence>
<dbReference type="SUPFAM" id="SSF144232">
    <property type="entry name" value="HIT/MYND zinc finger-like"/>
    <property type="match status" value="1"/>
</dbReference>
<feature type="domain" description="MYND-type" evidence="5">
    <location>
        <begin position="34"/>
        <end position="73"/>
    </location>
</feature>
<dbReference type="PANTHER" id="PTHR28069">
    <property type="entry name" value="GH20023P"/>
    <property type="match status" value="1"/>
</dbReference>
<dbReference type="Gene3D" id="6.10.140.2220">
    <property type="match status" value="1"/>
</dbReference>
<dbReference type="OrthoDB" id="432970at2759"/>
<dbReference type="PANTHER" id="PTHR28069:SF2">
    <property type="entry name" value="GH20023P"/>
    <property type="match status" value="1"/>
</dbReference>
<accession>A0A139HV26</accession>
<dbReference type="PROSITE" id="PS01360">
    <property type="entry name" value="ZF_MYND_1"/>
    <property type="match status" value="1"/>
</dbReference>
<sequence length="464" mass="53420">MAHLSRLARREEIARNGVNEAPTLPLLAIKEYLCFRCCQHHEKLLRCKGCQKACYCSKECQIDDWRIIHKNVCRVLRDVNDIESSEISSDLDWDHYTDDIRRKILFIKQLPPAKLTQNQEGDVTHVVSAQPYCATCYLTRYQLACQGVPLIPCKTCHFVSHCAKCPSNHTQDQCQYYNLIGQLEMYRLRHFEIYGTVSFIQTVGDPCELDEYRPLSSYDSWPDFFMTVPMRALQADDDDNPEYFAISATEGSTISMTIVAALEAAIPNIVDKQAITLHILGATSRESSYMLLLEDLLHLLPRLKHIHVVLCGPNAFGPISQPPREIGQDLEMYCCPECTGKGRRRSMAFFKGFYHEYARKSTSFKKPDLAVLFNSGRSQDAVESWAPTTRYLVDSGINTVCTTYTEREAMEEVAELENLHAMFVLRPEVNKWRGLVPWPELMEGKEHSAWYQNYYWYIFRGKEA</sequence>
<keyword evidence="7" id="KW-1185">Reference proteome</keyword>
<comment type="caution">
    <text evidence="6">The sequence shown here is derived from an EMBL/GenBank/DDBJ whole genome shotgun (WGS) entry which is preliminary data.</text>
</comment>
<dbReference type="Pfam" id="PF01753">
    <property type="entry name" value="zf-MYND"/>
    <property type="match status" value="1"/>
</dbReference>
<dbReference type="InterPro" id="IPR046824">
    <property type="entry name" value="Mss51-like_C"/>
</dbReference>
<proteinExistence type="predicted"/>
<dbReference type="Pfam" id="PF20179">
    <property type="entry name" value="MSS51_C"/>
    <property type="match status" value="1"/>
</dbReference>
<dbReference type="Proteomes" id="UP000070133">
    <property type="component" value="Unassembled WGS sequence"/>
</dbReference>
<organism evidence="6 7">
    <name type="scientific">Pseudocercospora eumusae</name>
    <dbReference type="NCBI Taxonomy" id="321146"/>
    <lineage>
        <taxon>Eukaryota</taxon>
        <taxon>Fungi</taxon>
        <taxon>Dikarya</taxon>
        <taxon>Ascomycota</taxon>
        <taxon>Pezizomycotina</taxon>
        <taxon>Dothideomycetes</taxon>
        <taxon>Dothideomycetidae</taxon>
        <taxon>Mycosphaerellales</taxon>
        <taxon>Mycosphaerellaceae</taxon>
        <taxon>Pseudocercospora</taxon>
    </lineage>
</organism>
<dbReference type="EMBL" id="LFZN01000007">
    <property type="protein sequence ID" value="KXT06334.1"/>
    <property type="molecule type" value="Genomic_DNA"/>
</dbReference>
<protein>
    <recommendedName>
        <fullName evidence="5">MYND-type domain-containing protein</fullName>
    </recommendedName>
</protein>
<dbReference type="STRING" id="321146.A0A139HV26"/>
<dbReference type="GO" id="GO:0008270">
    <property type="term" value="F:zinc ion binding"/>
    <property type="evidence" value="ECO:0007669"/>
    <property type="project" value="UniProtKB-KW"/>
</dbReference>
<keyword evidence="1" id="KW-0479">Metal-binding</keyword>
<evidence type="ECO:0000256" key="2">
    <source>
        <dbReference type="ARBA" id="ARBA00022771"/>
    </source>
</evidence>
<evidence type="ECO:0000313" key="6">
    <source>
        <dbReference type="EMBL" id="KXT06334.1"/>
    </source>
</evidence>